<evidence type="ECO:0000313" key="7">
    <source>
        <dbReference type="EMBL" id="KEK17669.1"/>
    </source>
</evidence>
<keyword evidence="4" id="KW-0413">Isomerase</keyword>
<dbReference type="OrthoDB" id="9803598at2"/>
<dbReference type="Gene3D" id="3.60.120.10">
    <property type="entry name" value="Anthranilate synthase"/>
    <property type="match status" value="1"/>
</dbReference>
<name>A0A073JRF4_9BACI</name>
<reference evidence="7 8" key="1">
    <citation type="submission" date="2014-06" db="EMBL/GenBank/DDBJ databases">
        <title>Draft genome sequence of Bacillus manliponensis JCM 15802 (MCCC 1A00708).</title>
        <authorList>
            <person name="Lai Q."/>
            <person name="Liu Y."/>
            <person name="Shao Z."/>
        </authorList>
    </citation>
    <scope>NUCLEOTIDE SEQUENCE [LARGE SCALE GENOMIC DNA]</scope>
    <source>
        <strain evidence="7 8">JCM 15802</strain>
    </source>
</reference>
<evidence type="ECO:0000256" key="5">
    <source>
        <dbReference type="ARBA" id="ARBA00041564"/>
    </source>
</evidence>
<dbReference type="RefSeq" id="WP_034642812.1">
    <property type="nucleotide sequence ID" value="NZ_CBCSJC010000006.1"/>
</dbReference>
<sequence length="464" mass="52129">MIQTKQKGLQEIIRTAIENTIDKETLVSFIKEIDWVDPLLFYAAGKQVGYENRCYFADPNQHVIFAGVGSIFHIASDCEKRFQVTKEAWETVRKSAVIHREQYEFGTGPLLFGGFSFDPEKEKTTLWKEFHDTTMTLPAFVLTVKREKVWLTINTFVSRDDCAEDIYEEISSLEQKLLAESQQALKGKQMDIISKEEIDPAGWIDSIGTVQDEMKNGNVQKVVLARELQLQADDKIDSARVLEALRIAQPDCYLFAFDYKSSCFLGATPERLIRKEGETFTSMCLAGSIAHGSSIEEKKQNGDALLHDEKNLAEHGYVVSMIRDVLTEYCESVNIPYMPGLLTTKHLLHLYTPVEATGDASLLTIVEKLHPTPALGGTPRHKAMELIRDVERLDRGLYGAPIGWIDEEGNGEFAVALRCGLLRGEKASLFSGCGIVIDSVPQLEYEETSLKFKPMLSALEELTK</sequence>
<dbReference type="SUPFAM" id="SSF56322">
    <property type="entry name" value="ADC synthase"/>
    <property type="match status" value="1"/>
</dbReference>
<evidence type="ECO:0000259" key="6">
    <source>
        <dbReference type="Pfam" id="PF00425"/>
    </source>
</evidence>
<dbReference type="EC" id="5.4.4.2" evidence="3"/>
<dbReference type="NCBIfam" id="TIGR00543">
    <property type="entry name" value="isochor_syn"/>
    <property type="match status" value="1"/>
</dbReference>
<dbReference type="PANTHER" id="PTHR42839:SF1">
    <property type="entry name" value="ISOCHORISMATE SYNTHASE MENF"/>
    <property type="match status" value="1"/>
</dbReference>
<dbReference type="InterPro" id="IPR004561">
    <property type="entry name" value="IsoChor_synthase"/>
</dbReference>
<dbReference type="PANTHER" id="PTHR42839">
    <property type="entry name" value="ISOCHORISMATE SYNTHASE ENTC"/>
    <property type="match status" value="1"/>
</dbReference>
<dbReference type="eggNOG" id="COG1169">
    <property type="taxonomic scope" value="Bacteria"/>
</dbReference>
<evidence type="ECO:0000256" key="2">
    <source>
        <dbReference type="ARBA" id="ARBA00005297"/>
    </source>
</evidence>
<keyword evidence="8" id="KW-1185">Reference proteome</keyword>
<organism evidence="7 8">
    <name type="scientific">Bacillus manliponensis</name>
    <dbReference type="NCBI Taxonomy" id="574376"/>
    <lineage>
        <taxon>Bacteria</taxon>
        <taxon>Bacillati</taxon>
        <taxon>Bacillota</taxon>
        <taxon>Bacilli</taxon>
        <taxon>Bacillales</taxon>
        <taxon>Bacillaceae</taxon>
        <taxon>Bacillus</taxon>
        <taxon>Bacillus cereus group</taxon>
    </lineage>
</organism>
<dbReference type="InterPro" id="IPR015890">
    <property type="entry name" value="Chorismate_C"/>
</dbReference>
<dbReference type="EMBL" id="JOTN01000024">
    <property type="protein sequence ID" value="KEK17669.1"/>
    <property type="molecule type" value="Genomic_DNA"/>
</dbReference>
<dbReference type="GO" id="GO:0008909">
    <property type="term" value="F:isochorismate synthase activity"/>
    <property type="evidence" value="ECO:0007669"/>
    <property type="project" value="UniProtKB-EC"/>
</dbReference>
<dbReference type="GO" id="GO:0009697">
    <property type="term" value="P:salicylic acid biosynthetic process"/>
    <property type="evidence" value="ECO:0007669"/>
    <property type="project" value="TreeGrafter"/>
</dbReference>
<dbReference type="AlphaFoldDB" id="A0A073JRF4"/>
<evidence type="ECO:0000256" key="1">
    <source>
        <dbReference type="ARBA" id="ARBA00000799"/>
    </source>
</evidence>
<proteinExistence type="inferred from homology"/>
<evidence type="ECO:0000313" key="8">
    <source>
        <dbReference type="Proteomes" id="UP000027822"/>
    </source>
</evidence>
<dbReference type="Pfam" id="PF00425">
    <property type="entry name" value="Chorismate_bind"/>
    <property type="match status" value="1"/>
</dbReference>
<protein>
    <recommendedName>
        <fullName evidence="3">isochorismate synthase</fullName>
        <ecNumber evidence="3">5.4.4.2</ecNumber>
    </recommendedName>
    <alternativeName>
        <fullName evidence="5">Isochorismate mutase</fullName>
    </alternativeName>
</protein>
<dbReference type="Proteomes" id="UP000027822">
    <property type="component" value="Unassembled WGS sequence"/>
</dbReference>
<dbReference type="InterPro" id="IPR005801">
    <property type="entry name" value="ADC_synthase"/>
</dbReference>
<comment type="catalytic activity">
    <reaction evidence="1">
        <text>chorismate = isochorismate</text>
        <dbReference type="Rhea" id="RHEA:18985"/>
        <dbReference type="ChEBI" id="CHEBI:29748"/>
        <dbReference type="ChEBI" id="CHEBI:29780"/>
        <dbReference type="EC" id="5.4.4.2"/>
    </reaction>
</comment>
<comment type="similarity">
    <text evidence="2">Belongs to the isochorismate synthase family.</text>
</comment>
<evidence type="ECO:0000256" key="3">
    <source>
        <dbReference type="ARBA" id="ARBA00012824"/>
    </source>
</evidence>
<accession>A0A073JRF4</accession>
<comment type="caution">
    <text evidence="7">The sequence shown here is derived from an EMBL/GenBank/DDBJ whole genome shotgun (WGS) entry which is preliminary data.</text>
</comment>
<gene>
    <name evidence="7" type="ORF">BAMA_11925</name>
</gene>
<dbReference type="STRING" id="574376.BAMA_11925"/>
<evidence type="ECO:0000256" key="4">
    <source>
        <dbReference type="ARBA" id="ARBA00023235"/>
    </source>
</evidence>
<feature type="domain" description="Chorismate-utilising enzyme C-terminal" evidence="6">
    <location>
        <begin position="201"/>
        <end position="451"/>
    </location>
</feature>